<dbReference type="SUPFAM" id="SSF50998">
    <property type="entry name" value="Quinoprotein alcohol dehydrogenase-like"/>
    <property type="match status" value="1"/>
</dbReference>
<accession>A0AAE0NYD2</accession>
<dbReference type="InterPro" id="IPR011047">
    <property type="entry name" value="Quinoprotein_ADH-like_sf"/>
</dbReference>
<evidence type="ECO:0000313" key="2">
    <source>
        <dbReference type="Proteomes" id="UP001285441"/>
    </source>
</evidence>
<sequence length="902" mass="95664">MATITQHQDNLRSGFNPNETTLTTINVKDATFGKKSELLLDGSVYAQPLVATDVVLPGQTQAVDILFVATMHSSLYAFDITTSGNNSQLWRLKLGSSIQLPNDAVGPGGYRDIAWEVGILSTPVIDTTAGVIYAVSTRQDAANNITHILWKIGLNGIIVAQTPPLTASFGTKVFASNRQIQRCALALASNTVYLAFAAYGDRSPWQGWVLGYDADTLAQKYTFCTEPNAGIDGAGFWQAGQGPAVDEDGNLYLMTGNSYPNGNGTNPTSNEYGCSVVKLSPTLAVLDYFAPMDAVAMSIADDDLGSGGVLLIPGTDLALGGGKTHELYLMDRANLGKYSTTKDNVLQKFNVVESSDLRDITHHIHGSPVYYRSPTATNLYIWPENMEMKQMSLTVPGGAMSLTITARTAVRDPDNFPGGTAGMPGGFMTISSNGNPAAPNSGVLWCNHPYQGDANQAIRGGVLRAFDPENVGNQLWDSRDNYVRDDLGNFAKFCCPTVAKGHVYQATMGGLQQRTTIDKQTRGTPALANQADKALMLAWANPANGALNTAISLDGLTWNPDLQSTIPDIVSQFQPSLAHDPSTGTSYLAWTDTTFPGNSGRLTISSSTTPLLTSWTAPIPRDEFTFTGPSIAAGAGYLFVAWTGTDAAKSINLASSLDGGQTWHKKLTLPDTSASRPSLAFQASPTSNTLILAWNGQGNGRLNFWTYNDLDGFSDGRKVTMGTNFDVTTNHGFAVDFEPATGNPAVAWTRGDDRGSLSTATSDTEDVGQLAEPGMRYRWLNDDFQASGDGPSLAGFQGRVAVAWENAGVVNVGVLSRGSVVVYGLLPGGENEQPGPVNGTTTNGAHYDEVQVNGGTETVEANGAAVTVQPLPGSVGEATVNGGVKKSRRKQLRKVLLCGLAS</sequence>
<gene>
    <name evidence="1" type="ORF">B0H63DRAFT_464722</name>
</gene>
<reference evidence="1" key="2">
    <citation type="submission" date="2023-06" db="EMBL/GenBank/DDBJ databases">
        <authorList>
            <consortium name="Lawrence Berkeley National Laboratory"/>
            <person name="Haridas S."/>
            <person name="Hensen N."/>
            <person name="Bonometti L."/>
            <person name="Westerberg I."/>
            <person name="Brannstrom I.O."/>
            <person name="Guillou S."/>
            <person name="Cros-Aarteil S."/>
            <person name="Calhoun S."/>
            <person name="Kuo A."/>
            <person name="Mondo S."/>
            <person name="Pangilinan J."/>
            <person name="Riley R."/>
            <person name="LaButti K."/>
            <person name="Andreopoulos B."/>
            <person name="Lipzen A."/>
            <person name="Chen C."/>
            <person name="Yanf M."/>
            <person name="Daum C."/>
            <person name="Ng V."/>
            <person name="Clum A."/>
            <person name="Steindorff A."/>
            <person name="Ohm R."/>
            <person name="Martin F."/>
            <person name="Silar P."/>
            <person name="Natvig D."/>
            <person name="Lalanne C."/>
            <person name="Gautier V."/>
            <person name="Ament-velasquez S.L."/>
            <person name="Kruys A."/>
            <person name="Hutchinson M.I."/>
            <person name="Powell A.J."/>
            <person name="Barry K."/>
            <person name="Miller A.N."/>
            <person name="Grigoriev I.V."/>
            <person name="Debuchy R."/>
            <person name="Gladieux P."/>
            <person name="Thoren M.H."/>
            <person name="Johannesson H."/>
        </authorList>
    </citation>
    <scope>NUCLEOTIDE SEQUENCE</scope>
    <source>
        <strain evidence="1">CBS 232.78</strain>
    </source>
</reference>
<proteinExistence type="predicted"/>
<name>A0AAE0NYD2_9PEZI</name>
<dbReference type="InterPro" id="IPR036278">
    <property type="entry name" value="Sialidase_sf"/>
</dbReference>
<dbReference type="Proteomes" id="UP001285441">
    <property type="component" value="Unassembled WGS sequence"/>
</dbReference>
<dbReference type="AlphaFoldDB" id="A0AAE0NYD2"/>
<organism evidence="1 2">
    <name type="scientific">Podospora didyma</name>
    <dbReference type="NCBI Taxonomy" id="330526"/>
    <lineage>
        <taxon>Eukaryota</taxon>
        <taxon>Fungi</taxon>
        <taxon>Dikarya</taxon>
        <taxon>Ascomycota</taxon>
        <taxon>Pezizomycotina</taxon>
        <taxon>Sordariomycetes</taxon>
        <taxon>Sordariomycetidae</taxon>
        <taxon>Sordariales</taxon>
        <taxon>Podosporaceae</taxon>
        <taxon>Podospora</taxon>
    </lineage>
</organism>
<reference evidence="1" key="1">
    <citation type="journal article" date="2023" name="Mol. Phylogenet. Evol.">
        <title>Genome-scale phylogeny and comparative genomics of the fungal order Sordariales.</title>
        <authorList>
            <person name="Hensen N."/>
            <person name="Bonometti L."/>
            <person name="Westerberg I."/>
            <person name="Brannstrom I.O."/>
            <person name="Guillou S."/>
            <person name="Cros-Aarteil S."/>
            <person name="Calhoun S."/>
            <person name="Haridas S."/>
            <person name="Kuo A."/>
            <person name="Mondo S."/>
            <person name="Pangilinan J."/>
            <person name="Riley R."/>
            <person name="LaButti K."/>
            <person name="Andreopoulos B."/>
            <person name="Lipzen A."/>
            <person name="Chen C."/>
            <person name="Yan M."/>
            <person name="Daum C."/>
            <person name="Ng V."/>
            <person name="Clum A."/>
            <person name="Steindorff A."/>
            <person name="Ohm R.A."/>
            <person name="Martin F."/>
            <person name="Silar P."/>
            <person name="Natvig D.O."/>
            <person name="Lalanne C."/>
            <person name="Gautier V."/>
            <person name="Ament-Velasquez S.L."/>
            <person name="Kruys A."/>
            <person name="Hutchinson M.I."/>
            <person name="Powell A.J."/>
            <person name="Barry K."/>
            <person name="Miller A.N."/>
            <person name="Grigoriev I.V."/>
            <person name="Debuchy R."/>
            <person name="Gladieux P."/>
            <person name="Hiltunen Thoren M."/>
            <person name="Johannesson H."/>
        </authorList>
    </citation>
    <scope>NUCLEOTIDE SEQUENCE</scope>
    <source>
        <strain evidence="1">CBS 232.78</strain>
    </source>
</reference>
<dbReference type="SUPFAM" id="SSF50939">
    <property type="entry name" value="Sialidases"/>
    <property type="match status" value="1"/>
</dbReference>
<comment type="caution">
    <text evidence="1">The sequence shown here is derived from an EMBL/GenBank/DDBJ whole genome shotgun (WGS) entry which is preliminary data.</text>
</comment>
<keyword evidence="2" id="KW-1185">Reference proteome</keyword>
<evidence type="ECO:0000313" key="1">
    <source>
        <dbReference type="EMBL" id="KAK3390063.1"/>
    </source>
</evidence>
<protein>
    <submittedName>
        <fullName evidence="1">Uncharacterized protein</fullName>
    </submittedName>
</protein>
<dbReference type="EMBL" id="JAULSW010000002">
    <property type="protein sequence ID" value="KAK3390063.1"/>
    <property type="molecule type" value="Genomic_DNA"/>
</dbReference>